<sequence>MHAVIDIGSNTIRLNIYKVFEKNFTKILTNKSYAGLANYVENGRLTMAGIQKAVSVLYSFKKIIDNLDIKQTLVFATASLRNIDNSYEAKAMIEKLSGIDIEIISGEEEGRLGYIGARYDVDLQEGLLIDIGGSSTEIVEFRKNKIIKSTSFPIGSLKAFKNNVSDILPSEKEYQAITNECKKVFPDKSLLSYSKNLDIIGIGGSIRSLSKLNNHTNSFPRSNIVITKEELGDLTNFLLKDYKLSRDAILKKCPERIHTIIPGLCILNYINKKVKAKSILVSNYGAREGYLAKYL</sequence>
<comment type="caution">
    <text evidence="3">The sequence shown here is derived from an EMBL/GenBank/DDBJ whole genome shotgun (WGS) entry which is preliminary data.</text>
</comment>
<evidence type="ECO:0000313" key="4">
    <source>
        <dbReference type="Proteomes" id="UP001357733"/>
    </source>
</evidence>
<proteinExistence type="inferred from homology"/>
<dbReference type="Proteomes" id="UP001357733">
    <property type="component" value="Unassembled WGS sequence"/>
</dbReference>
<dbReference type="PANTHER" id="PTHR30005">
    <property type="entry name" value="EXOPOLYPHOSPHATASE"/>
    <property type="match status" value="1"/>
</dbReference>
<dbReference type="PANTHER" id="PTHR30005:SF0">
    <property type="entry name" value="RETROGRADE REGULATION PROTEIN 2"/>
    <property type="match status" value="1"/>
</dbReference>
<accession>A0AAW9MU68</accession>
<dbReference type="InterPro" id="IPR043129">
    <property type="entry name" value="ATPase_NBD"/>
</dbReference>
<name>A0AAW9MU68_9FIRM</name>
<organism evidence="3 4">
    <name type="scientific">Citroniella saccharovorans</name>
    <dbReference type="NCBI Taxonomy" id="2053367"/>
    <lineage>
        <taxon>Bacteria</taxon>
        <taxon>Bacillati</taxon>
        <taxon>Bacillota</taxon>
        <taxon>Tissierellia</taxon>
        <taxon>Tissierellales</taxon>
        <taxon>Peptoniphilaceae</taxon>
        <taxon>Citroniella</taxon>
    </lineage>
</organism>
<evidence type="ECO:0000256" key="1">
    <source>
        <dbReference type="ARBA" id="ARBA00007125"/>
    </source>
</evidence>
<evidence type="ECO:0000313" key="3">
    <source>
        <dbReference type="EMBL" id="MEB3429159.1"/>
    </source>
</evidence>
<dbReference type="Pfam" id="PF02541">
    <property type="entry name" value="Ppx-GppA"/>
    <property type="match status" value="1"/>
</dbReference>
<dbReference type="InterPro" id="IPR003695">
    <property type="entry name" value="Ppx_GppA_N"/>
</dbReference>
<dbReference type="Gene3D" id="3.30.420.40">
    <property type="match status" value="1"/>
</dbReference>
<comment type="similarity">
    <text evidence="1">Belongs to the GppA/Ppx family.</text>
</comment>
<dbReference type="AlphaFoldDB" id="A0AAW9MU68"/>
<dbReference type="EMBL" id="JAYKOT010000003">
    <property type="protein sequence ID" value="MEB3429159.1"/>
    <property type="molecule type" value="Genomic_DNA"/>
</dbReference>
<keyword evidence="4" id="KW-1185">Reference proteome</keyword>
<feature type="domain" description="Ppx/GppA phosphatase N-terminal" evidence="2">
    <location>
        <begin position="16"/>
        <end position="292"/>
    </location>
</feature>
<dbReference type="SUPFAM" id="SSF53067">
    <property type="entry name" value="Actin-like ATPase domain"/>
    <property type="match status" value="2"/>
</dbReference>
<dbReference type="RefSeq" id="WP_324619345.1">
    <property type="nucleotide sequence ID" value="NZ_JAYKOT010000003.1"/>
</dbReference>
<gene>
    <name evidence="3" type="ORF">VLK81_03830</name>
</gene>
<protein>
    <submittedName>
        <fullName evidence="3">Exopolyphosphatase</fullName>
    </submittedName>
</protein>
<dbReference type="Gene3D" id="3.30.420.150">
    <property type="entry name" value="Exopolyphosphatase. Domain 2"/>
    <property type="match status" value="1"/>
</dbReference>
<reference evidence="3 4" key="1">
    <citation type="submission" date="2024-01" db="EMBL/GenBank/DDBJ databases">
        <title>Complete genome sequence of Citroniella saccharovorans strain M6.X9, isolated from human fecal sample.</title>
        <authorList>
            <person name="Cheng G."/>
            <person name="Westerholm M."/>
            <person name="Schnurer A."/>
        </authorList>
    </citation>
    <scope>NUCLEOTIDE SEQUENCE [LARGE SCALE GENOMIC DNA]</scope>
    <source>
        <strain evidence="3 4">DSM 29873</strain>
    </source>
</reference>
<dbReference type="InterPro" id="IPR050273">
    <property type="entry name" value="GppA/Ppx_hydrolase"/>
</dbReference>
<evidence type="ECO:0000259" key="2">
    <source>
        <dbReference type="Pfam" id="PF02541"/>
    </source>
</evidence>
<dbReference type="CDD" id="cd24052">
    <property type="entry name" value="ASKHA_NBD_HpPPX-GppA-like"/>
    <property type="match status" value="1"/>
</dbReference>